<dbReference type="AlphaFoldDB" id="A0A2V1H1L7"/>
<feature type="domain" description="Cytochrome oxidase subunit II copper A binding" evidence="20">
    <location>
        <begin position="115"/>
        <end position="252"/>
    </location>
</feature>
<dbReference type="PANTHER" id="PTHR22888">
    <property type="entry name" value="CYTOCHROME C OXIDASE, SUBUNIT II"/>
    <property type="match status" value="1"/>
</dbReference>
<dbReference type="NCBIfam" id="TIGR02866">
    <property type="entry name" value="CoxB"/>
    <property type="match status" value="1"/>
</dbReference>
<feature type="domain" description="Cytochrome c" evidence="22">
    <location>
        <begin position="272"/>
        <end position="352"/>
    </location>
</feature>
<organism evidence="23 24">
    <name type="scientific">Pelagibaculum spongiae</name>
    <dbReference type="NCBI Taxonomy" id="2080658"/>
    <lineage>
        <taxon>Bacteria</taxon>
        <taxon>Pseudomonadati</taxon>
        <taxon>Pseudomonadota</taxon>
        <taxon>Gammaproteobacteria</taxon>
        <taxon>Oceanospirillales</taxon>
        <taxon>Pelagibaculum</taxon>
    </lineage>
</organism>
<keyword evidence="8" id="KW-1278">Translocase</keyword>
<evidence type="ECO:0000256" key="2">
    <source>
        <dbReference type="ARBA" id="ARBA00007866"/>
    </source>
</evidence>
<dbReference type="InterPro" id="IPR009056">
    <property type="entry name" value="Cyt_c-like_dom"/>
</dbReference>
<keyword evidence="12 18" id="KW-0186">Copper</keyword>
<dbReference type="Gene3D" id="1.10.760.10">
    <property type="entry name" value="Cytochrome c-like domain"/>
    <property type="match status" value="1"/>
</dbReference>
<evidence type="ECO:0000256" key="7">
    <source>
        <dbReference type="ARBA" id="ARBA00022723"/>
    </source>
</evidence>
<dbReference type="PROSITE" id="PS51007">
    <property type="entry name" value="CYTC"/>
    <property type="match status" value="1"/>
</dbReference>
<dbReference type="PROSITE" id="PS00078">
    <property type="entry name" value="COX2"/>
    <property type="match status" value="1"/>
</dbReference>
<evidence type="ECO:0000256" key="3">
    <source>
        <dbReference type="ARBA" id="ARBA00022448"/>
    </source>
</evidence>
<evidence type="ECO:0000313" key="23">
    <source>
        <dbReference type="EMBL" id="PVZ72423.1"/>
    </source>
</evidence>
<dbReference type="Pfam" id="PF02790">
    <property type="entry name" value="COX2_TM"/>
    <property type="match status" value="1"/>
</dbReference>
<dbReference type="PRINTS" id="PR01166">
    <property type="entry name" value="CYCOXIDASEII"/>
</dbReference>
<dbReference type="EMBL" id="QDDL01000001">
    <property type="protein sequence ID" value="PVZ72423.1"/>
    <property type="molecule type" value="Genomic_DNA"/>
</dbReference>
<evidence type="ECO:0000256" key="9">
    <source>
        <dbReference type="ARBA" id="ARBA00022982"/>
    </source>
</evidence>
<evidence type="ECO:0000256" key="1">
    <source>
        <dbReference type="ARBA" id="ARBA00004141"/>
    </source>
</evidence>
<dbReference type="GO" id="GO:0020037">
    <property type="term" value="F:heme binding"/>
    <property type="evidence" value="ECO:0007669"/>
    <property type="project" value="InterPro"/>
</dbReference>
<dbReference type="OrthoDB" id="9781261at2"/>
<keyword evidence="4 16" id="KW-0349">Heme</keyword>
<keyword evidence="3 17" id="KW-0813">Transport</keyword>
<keyword evidence="13 19" id="KW-0472">Membrane</keyword>
<evidence type="ECO:0000256" key="4">
    <source>
        <dbReference type="ARBA" id="ARBA00022617"/>
    </source>
</evidence>
<dbReference type="GO" id="GO:0005507">
    <property type="term" value="F:copper ion binding"/>
    <property type="evidence" value="ECO:0007669"/>
    <property type="project" value="InterPro"/>
</dbReference>
<dbReference type="Pfam" id="PF13442">
    <property type="entry name" value="Cytochrome_CBB3"/>
    <property type="match status" value="1"/>
</dbReference>
<sequence>MQRIVHVFIGLLCIFPSLLLAEYQLDLKPGVTPVSQQIYSLHSTIFIICCLIGIVVFGVMFYSIFRYRKSAGAKAAHFHENTTVEVIWTLVPLAILIGMAIPATKTLLYMEDASASDIDIQITGYQWKWKYHYLDSDISFFSNLSTPQDQINNKAEKQENYLLEVDNPLVIPVGKKIRFLFTAADVIHSWWVPALGVKKDAIPGFINEAWATIEQPGIYRGQCTELCGVNHGFMPVVIDARSESDYQEWIGQQLSAKSASADSGKKTWTMADLMKQGQQVYATNCQACHQPTGQGIPGAFPGLVDTPLIKGPIEKHLDIVYNGKAGTAMQAFGAQLSDVDIAAVITYERNAWGNDTGEIVQPSDVAQFKAANTK</sequence>
<accession>A0A2V1H1L7</accession>
<dbReference type="SUPFAM" id="SSF46626">
    <property type="entry name" value="Cytochrome c"/>
    <property type="match status" value="1"/>
</dbReference>
<evidence type="ECO:0000256" key="19">
    <source>
        <dbReference type="SAM" id="Phobius"/>
    </source>
</evidence>
<feature type="domain" description="Cytochrome oxidase subunit II transmembrane region profile" evidence="21">
    <location>
        <begin position="19"/>
        <end position="114"/>
    </location>
</feature>
<dbReference type="Pfam" id="PF00116">
    <property type="entry name" value="COX2"/>
    <property type="match status" value="1"/>
</dbReference>
<dbReference type="SUPFAM" id="SSF49503">
    <property type="entry name" value="Cupredoxins"/>
    <property type="match status" value="1"/>
</dbReference>
<dbReference type="InterPro" id="IPR036257">
    <property type="entry name" value="Cyt_c_oxidase_su2_TM_sf"/>
</dbReference>
<comment type="cofactor">
    <cofactor evidence="18">
        <name>Cu cation</name>
        <dbReference type="ChEBI" id="CHEBI:23378"/>
    </cofactor>
    <text evidence="18">Binds a copper A center.</text>
</comment>
<comment type="catalytic activity">
    <reaction evidence="15 18">
        <text>4 Fe(II)-[cytochrome c] + O2 + 8 H(+)(in) = 4 Fe(III)-[cytochrome c] + 2 H2O + 4 H(+)(out)</text>
        <dbReference type="Rhea" id="RHEA:11436"/>
        <dbReference type="Rhea" id="RHEA-COMP:10350"/>
        <dbReference type="Rhea" id="RHEA-COMP:14399"/>
        <dbReference type="ChEBI" id="CHEBI:15377"/>
        <dbReference type="ChEBI" id="CHEBI:15378"/>
        <dbReference type="ChEBI" id="CHEBI:15379"/>
        <dbReference type="ChEBI" id="CHEBI:29033"/>
        <dbReference type="ChEBI" id="CHEBI:29034"/>
        <dbReference type="EC" id="7.1.1.9"/>
    </reaction>
</comment>
<reference evidence="23 24" key="1">
    <citation type="submission" date="2018-04" db="EMBL/GenBank/DDBJ databases">
        <title>Thalassorhabdus spongiae gen. nov., sp. nov., isolated from a marine sponge in South-West Iceland.</title>
        <authorList>
            <person name="Knobloch S."/>
            <person name="Daussin A."/>
            <person name="Johannsson R."/>
            <person name="Marteinsson V.T."/>
        </authorList>
    </citation>
    <scope>NUCLEOTIDE SEQUENCE [LARGE SCALE GENOMIC DNA]</scope>
    <source>
        <strain evidence="23 24">Hp12</strain>
    </source>
</reference>
<evidence type="ECO:0000259" key="20">
    <source>
        <dbReference type="PROSITE" id="PS50857"/>
    </source>
</evidence>
<gene>
    <name evidence="23" type="primary">coxB</name>
    <name evidence="23" type="ORF">DC094_05305</name>
</gene>
<keyword evidence="24" id="KW-1185">Reference proteome</keyword>
<keyword evidence="9 17" id="KW-0249">Electron transport</keyword>
<dbReference type="GO" id="GO:0004129">
    <property type="term" value="F:cytochrome-c oxidase activity"/>
    <property type="evidence" value="ECO:0007669"/>
    <property type="project" value="UniProtKB-EC"/>
</dbReference>
<comment type="subcellular location">
    <subcellularLocation>
        <location evidence="17">Cell membrane</location>
        <topology evidence="17">Multi-pass membrane protein</topology>
    </subcellularLocation>
    <subcellularLocation>
        <location evidence="1">Membrane</location>
        <topology evidence="1">Multi-pass membrane protein</topology>
    </subcellularLocation>
</comment>
<evidence type="ECO:0000259" key="22">
    <source>
        <dbReference type="PROSITE" id="PS51007"/>
    </source>
</evidence>
<dbReference type="InterPro" id="IPR045187">
    <property type="entry name" value="CcO_II"/>
</dbReference>
<evidence type="ECO:0000256" key="16">
    <source>
        <dbReference type="PROSITE-ProRule" id="PRU00433"/>
    </source>
</evidence>
<evidence type="ECO:0000256" key="17">
    <source>
        <dbReference type="RuleBase" id="RU000456"/>
    </source>
</evidence>
<name>A0A2V1H1L7_9GAMM</name>
<keyword evidence="7 16" id="KW-0479">Metal-binding</keyword>
<keyword evidence="10 19" id="KW-1133">Transmembrane helix</keyword>
<keyword evidence="6 17" id="KW-0812">Transmembrane</keyword>
<dbReference type="InterPro" id="IPR011759">
    <property type="entry name" value="Cyt_c_oxidase_su2_TM_dom"/>
</dbReference>
<evidence type="ECO:0000256" key="8">
    <source>
        <dbReference type="ARBA" id="ARBA00022967"/>
    </source>
</evidence>
<dbReference type="PANTHER" id="PTHR22888:SF9">
    <property type="entry name" value="CYTOCHROME C OXIDASE SUBUNIT 2"/>
    <property type="match status" value="1"/>
</dbReference>
<dbReference type="EC" id="7.1.1.9" evidence="18"/>
<evidence type="ECO:0000256" key="14">
    <source>
        <dbReference type="ARBA" id="ARBA00024688"/>
    </source>
</evidence>
<dbReference type="InterPro" id="IPR014222">
    <property type="entry name" value="Cyt_c_oxidase_su2"/>
</dbReference>
<comment type="similarity">
    <text evidence="2 17">Belongs to the cytochrome c oxidase subunit 2 family.</text>
</comment>
<evidence type="ECO:0000259" key="21">
    <source>
        <dbReference type="PROSITE" id="PS50999"/>
    </source>
</evidence>
<evidence type="ECO:0000256" key="15">
    <source>
        <dbReference type="ARBA" id="ARBA00047816"/>
    </source>
</evidence>
<evidence type="ECO:0000313" key="24">
    <source>
        <dbReference type="Proteomes" id="UP000244906"/>
    </source>
</evidence>
<dbReference type="Gene3D" id="1.10.287.90">
    <property type="match status" value="1"/>
</dbReference>
<evidence type="ECO:0000256" key="13">
    <source>
        <dbReference type="ARBA" id="ARBA00023136"/>
    </source>
</evidence>
<dbReference type="GO" id="GO:0005886">
    <property type="term" value="C:plasma membrane"/>
    <property type="evidence" value="ECO:0007669"/>
    <property type="project" value="UniProtKB-SubCell"/>
</dbReference>
<feature type="transmembrane region" description="Helical" evidence="19">
    <location>
        <begin position="45"/>
        <end position="65"/>
    </location>
</feature>
<dbReference type="InterPro" id="IPR001505">
    <property type="entry name" value="Copper_CuA"/>
</dbReference>
<evidence type="ECO:0000256" key="11">
    <source>
        <dbReference type="ARBA" id="ARBA00023004"/>
    </source>
</evidence>
<dbReference type="SUPFAM" id="SSF81464">
    <property type="entry name" value="Cytochrome c oxidase subunit II-like, transmembrane region"/>
    <property type="match status" value="1"/>
</dbReference>
<comment type="function">
    <text evidence="14 18">Subunits I and II form the functional core of the enzyme complex. Electrons originating in cytochrome c are transferred via heme a and Cu(A) to the binuclear center formed by heme a3 and Cu(B).</text>
</comment>
<evidence type="ECO:0000256" key="6">
    <source>
        <dbReference type="ARBA" id="ARBA00022692"/>
    </source>
</evidence>
<dbReference type="InterPro" id="IPR002429">
    <property type="entry name" value="CcO_II-like_C"/>
</dbReference>
<dbReference type="Proteomes" id="UP000244906">
    <property type="component" value="Unassembled WGS sequence"/>
</dbReference>
<evidence type="ECO:0000256" key="5">
    <source>
        <dbReference type="ARBA" id="ARBA00022660"/>
    </source>
</evidence>
<dbReference type="GO" id="GO:0042773">
    <property type="term" value="P:ATP synthesis coupled electron transport"/>
    <property type="evidence" value="ECO:0007669"/>
    <property type="project" value="TreeGrafter"/>
</dbReference>
<protein>
    <recommendedName>
        <fullName evidence="18">Cytochrome c oxidase subunit 2</fullName>
        <ecNumber evidence="18">7.1.1.9</ecNumber>
    </recommendedName>
</protein>
<evidence type="ECO:0000256" key="10">
    <source>
        <dbReference type="ARBA" id="ARBA00022989"/>
    </source>
</evidence>
<dbReference type="Gene3D" id="2.60.40.420">
    <property type="entry name" value="Cupredoxins - blue copper proteins"/>
    <property type="match status" value="1"/>
</dbReference>
<dbReference type="PROSITE" id="PS50999">
    <property type="entry name" value="COX2_TM"/>
    <property type="match status" value="1"/>
</dbReference>
<dbReference type="InterPro" id="IPR008972">
    <property type="entry name" value="Cupredoxin"/>
</dbReference>
<feature type="transmembrane region" description="Helical" evidence="19">
    <location>
        <begin position="86"/>
        <end position="104"/>
    </location>
</feature>
<evidence type="ECO:0000256" key="12">
    <source>
        <dbReference type="ARBA" id="ARBA00023008"/>
    </source>
</evidence>
<comment type="caution">
    <text evidence="23">The sequence shown here is derived from an EMBL/GenBank/DDBJ whole genome shotgun (WGS) entry which is preliminary data.</text>
</comment>
<dbReference type="GO" id="GO:0016491">
    <property type="term" value="F:oxidoreductase activity"/>
    <property type="evidence" value="ECO:0007669"/>
    <property type="project" value="InterPro"/>
</dbReference>
<keyword evidence="5 17" id="KW-0679">Respiratory chain</keyword>
<evidence type="ECO:0000256" key="18">
    <source>
        <dbReference type="RuleBase" id="RU004024"/>
    </source>
</evidence>
<dbReference type="InterPro" id="IPR036909">
    <property type="entry name" value="Cyt_c-like_dom_sf"/>
</dbReference>
<proteinExistence type="inferred from homology"/>
<keyword evidence="11 16" id="KW-0408">Iron</keyword>
<dbReference type="PROSITE" id="PS50857">
    <property type="entry name" value="COX2_CUA"/>
    <property type="match status" value="1"/>
</dbReference>